<sequence length="220" mass="25421">MTLATFQPLSDYSCFLCFESEVQMVIFALALQIDCRSLFQTAQFIQNYRQKSLDSLNKSYFAAKYNRFDDLVLSNYSFQYLLSWRQHSQILSISFPIISLIYVILLATYVKCYQIPIQFKLFCQTQVKSEGDCQYKSSNASFNEESYNQQHPSVNVQRFISKQPGCLVEVPLIKSNTSFVIYVIYSNASMIQGLTISIIFQYRVFAGFGSLQLLWSPSQL</sequence>
<keyword evidence="1" id="KW-1133">Transmembrane helix</keyword>
<reference evidence="2 3" key="1">
    <citation type="submission" date="2024-07" db="EMBL/GenBank/DDBJ databases">
        <authorList>
            <person name="Akdeniz Z."/>
        </authorList>
    </citation>
    <scope>NUCLEOTIDE SEQUENCE [LARGE SCALE GENOMIC DNA]</scope>
</reference>
<keyword evidence="1" id="KW-0472">Membrane</keyword>
<evidence type="ECO:0000313" key="3">
    <source>
        <dbReference type="Proteomes" id="UP001642409"/>
    </source>
</evidence>
<organism evidence="2 3">
    <name type="scientific">Hexamita inflata</name>
    <dbReference type="NCBI Taxonomy" id="28002"/>
    <lineage>
        <taxon>Eukaryota</taxon>
        <taxon>Metamonada</taxon>
        <taxon>Diplomonadida</taxon>
        <taxon>Hexamitidae</taxon>
        <taxon>Hexamitinae</taxon>
        <taxon>Hexamita</taxon>
    </lineage>
</organism>
<dbReference type="EMBL" id="CAXDID020000031">
    <property type="protein sequence ID" value="CAL5994524.1"/>
    <property type="molecule type" value="Genomic_DNA"/>
</dbReference>
<accession>A0ABP1HH93</accession>
<evidence type="ECO:0000313" key="2">
    <source>
        <dbReference type="EMBL" id="CAL5994524.1"/>
    </source>
</evidence>
<name>A0ABP1HH93_9EUKA</name>
<evidence type="ECO:0000256" key="1">
    <source>
        <dbReference type="SAM" id="Phobius"/>
    </source>
</evidence>
<protein>
    <submittedName>
        <fullName evidence="2">Hypothetical_protein</fullName>
    </submittedName>
</protein>
<feature type="transmembrane region" description="Helical" evidence="1">
    <location>
        <begin position="90"/>
        <end position="110"/>
    </location>
</feature>
<proteinExistence type="predicted"/>
<comment type="caution">
    <text evidence="2">The sequence shown here is derived from an EMBL/GenBank/DDBJ whole genome shotgun (WGS) entry which is preliminary data.</text>
</comment>
<keyword evidence="1" id="KW-0812">Transmembrane</keyword>
<gene>
    <name evidence="2" type="ORF">HINF_LOCUS13598</name>
</gene>
<keyword evidence="3" id="KW-1185">Reference proteome</keyword>
<dbReference type="Proteomes" id="UP001642409">
    <property type="component" value="Unassembled WGS sequence"/>
</dbReference>